<sequence length="93" mass="10420">MAIEITHIRFGGTQRTHDEIVRYKSRDNSNGKTYEDDKPSLVAWVDEDGNNAYVGSGSNRVPVGVVKPNDTDPYLRTHADGKWTNNLLSLPTF</sequence>
<evidence type="ECO:0000313" key="2">
    <source>
        <dbReference type="Proteomes" id="UP001410795"/>
    </source>
</evidence>
<comment type="caution">
    <text evidence="1">The sequence shown here is derived from an EMBL/GenBank/DDBJ whole genome shotgun (WGS) entry which is preliminary data.</text>
</comment>
<gene>
    <name evidence="1" type="ORF">GCM10022202_27040</name>
</gene>
<dbReference type="InterPro" id="IPR024997">
    <property type="entry name" value="DUF3892"/>
</dbReference>
<dbReference type="Proteomes" id="UP001410795">
    <property type="component" value="Unassembled WGS sequence"/>
</dbReference>
<reference evidence="2" key="1">
    <citation type="journal article" date="2019" name="Int. J. Syst. Evol. Microbiol.">
        <title>The Global Catalogue of Microorganisms (GCM) 10K type strain sequencing project: providing services to taxonomists for standard genome sequencing and annotation.</title>
        <authorList>
            <consortium name="The Broad Institute Genomics Platform"/>
            <consortium name="The Broad Institute Genome Sequencing Center for Infectious Disease"/>
            <person name="Wu L."/>
            <person name="Ma J."/>
        </authorList>
    </citation>
    <scope>NUCLEOTIDE SEQUENCE [LARGE SCALE GENOMIC DNA]</scope>
    <source>
        <strain evidence="2">JCM 16546</strain>
    </source>
</reference>
<proteinExistence type="predicted"/>
<dbReference type="Pfam" id="PF13031">
    <property type="entry name" value="DUF3892"/>
    <property type="match status" value="1"/>
</dbReference>
<dbReference type="EMBL" id="BAAAYV010000015">
    <property type="protein sequence ID" value="GAA3663778.1"/>
    <property type="molecule type" value="Genomic_DNA"/>
</dbReference>
<dbReference type="RefSeq" id="WP_221860696.1">
    <property type="nucleotide sequence ID" value="NZ_BAAAYV010000015.1"/>
</dbReference>
<protein>
    <submittedName>
        <fullName evidence="1">DUF3892 domain-containing protein</fullName>
    </submittedName>
</protein>
<evidence type="ECO:0000313" key="1">
    <source>
        <dbReference type="EMBL" id="GAA3663778.1"/>
    </source>
</evidence>
<name>A0ABP7BN74_9MICO</name>
<keyword evidence="2" id="KW-1185">Reference proteome</keyword>
<organism evidence="1 2">
    <name type="scientific">Microbacterium marinilacus</name>
    <dbReference type="NCBI Taxonomy" id="415209"/>
    <lineage>
        <taxon>Bacteria</taxon>
        <taxon>Bacillati</taxon>
        <taxon>Actinomycetota</taxon>
        <taxon>Actinomycetes</taxon>
        <taxon>Micrococcales</taxon>
        <taxon>Microbacteriaceae</taxon>
        <taxon>Microbacterium</taxon>
    </lineage>
</organism>
<accession>A0ABP7BN74</accession>